<organism evidence="2 3">
    <name type="scientific">Halorubrum laminariae</name>
    <dbReference type="NCBI Taxonomy" id="1433523"/>
    <lineage>
        <taxon>Archaea</taxon>
        <taxon>Methanobacteriati</taxon>
        <taxon>Methanobacteriota</taxon>
        <taxon>Stenosarchaea group</taxon>
        <taxon>Halobacteria</taxon>
        <taxon>Halobacteriales</taxon>
        <taxon>Haloferacaceae</taxon>
        <taxon>Halorubrum</taxon>
    </lineage>
</organism>
<dbReference type="AlphaFoldDB" id="A0ABD6C2D1"/>
<protein>
    <submittedName>
        <fullName evidence="2">Uncharacterized protein</fullName>
    </submittedName>
</protein>
<feature type="compositionally biased region" description="Acidic residues" evidence="1">
    <location>
        <begin position="161"/>
        <end position="172"/>
    </location>
</feature>
<gene>
    <name evidence="2" type="ORF">ACFR9T_10945</name>
</gene>
<sequence length="172" mass="17511">MVDTPRRRVLAAAATGTTLSLAGCSSLGSDGTDGSAQTDDAESADDASATAAVDIQSDLQAAQNDIRQRLQEGNLTQSEAQAEIRETQLDLLTEAVSTVESYASDTEGLTVSQTNARAGAVLVSGAPAAVLSVLDADSVSALLSAEEFPEPEQSATNGTENDSETDSTNDSA</sequence>
<feature type="region of interest" description="Disordered" evidence="1">
    <location>
        <begin position="23"/>
        <end position="50"/>
    </location>
</feature>
<dbReference type="PROSITE" id="PS51257">
    <property type="entry name" value="PROKAR_LIPOPROTEIN"/>
    <property type="match status" value="1"/>
</dbReference>
<comment type="caution">
    <text evidence="2">The sequence shown here is derived from an EMBL/GenBank/DDBJ whole genome shotgun (WGS) entry which is preliminary data.</text>
</comment>
<proteinExistence type="predicted"/>
<keyword evidence="3" id="KW-1185">Reference proteome</keyword>
<reference evidence="2 3" key="1">
    <citation type="journal article" date="2019" name="Int. J. Syst. Evol. Microbiol.">
        <title>The Global Catalogue of Microorganisms (GCM) 10K type strain sequencing project: providing services to taxonomists for standard genome sequencing and annotation.</title>
        <authorList>
            <consortium name="The Broad Institute Genomics Platform"/>
            <consortium name="The Broad Institute Genome Sequencing Center for Infectious Disease"/>
            <person name="Wu L."/>
            <person name="Ma J."/>
        </authorList>
    </citation>
    <scope>NUCLEOTIDE SEQUENCE [LARGE SCALE GENOMIC DNA]</scope>
    <source>
        <strain evidence="2 3">CGMCC 1.12689</strain>
    </source>
</reference>
<evidence type="ECO:0000313" key="2">
    <source>
        <dbReference type="EMBL" id="MFD1571100.1"/>
    </source>
</evidence>
<accession>A0ABD6C2D1</accession>
<dbReference type="EMBL" id="JBHUDB010000007">
    <property type="protein sequence ID" value="MFD1571100.1"/>
    <property type="molecule type" value="Genomic_DNA"/>
</dbReference>
<evidence type="ECO:0000313" key="3">
    <source>
        <dbReference type="Proteomes" id="UP001597185"/>
    </source>
</evidence>
<dbReference type="Proteomes" id="UP001597185">
    <property type="component" value="Unassembled WGS sequence"/>
</dbReference>
<dbReference type="RefSeq" id="WP_256418829.1">
    <property type="nucleotide sequence ID" value="NZ_JANHDL010000009.1"/>
</dbReference>
<name>A0ABD6C2D1_9EURY</name>
<feature type="region of interest" description="Disordered" evidence="1">
    <location>
        <begin position="144"/>
        <end position="172"/>
    </location>
</feature>
<evidence type="ECO:0000256" key="1">
    <source>
        <dbReference type="SAM" id="MobiDB-lite"/>
    </source>
</evidence>